<dbReference type="EMBL" id="MCGN01000003">
    <property type="protein sequence ID" value="ORY98676.1"/>
    <property type="molecule type" value="Genomic_DNA"/>
</dbReference>
<organism evidence="1 2">
    <name type="scientific">Syncephalastrum racemosum</name>
    <name type="common">Filamentous fungus</name>
    <dbReference type="NCBI Taxonomy" id="13706"/>
    <lineage>
        <taxon>Eukaryota</taxon>
        <taxon>Fungi</taxon>
        <taxon>Fungi incertae sedis</taxon>
        <taxon>Mucoromycota</taxon>
        <taxon>Mucoromycotina</taxon>
        <taxon>Mucoromycetes</taxon>
        <taxon>Mucorales</taxon>
        <taxon>Syncephalastraceae</taxon>
        <taxon>Syncephalastrum</taxon>
    </lineage>
</organism>
<dbReference type="InParanoid" id="A0A1X2HJA3"/>
<dbReference type="AlphaFoldDB" id="A0A1X2HJA3"/>
<accession>A0A1X2HJA3</accession>
<evidence type="ECO:0000313" key="2">
    <source>
        <dbReference type="Proteomes" id="UP000242180"/>
    </source>
</evidence>
<evidence type="ECO:0000313" key="1">
    <source>
        <dbReference type="EMBL" id="ORY98676.1"/>
    </source>
</evidence>
<proteinExistence type="predicted"/>
<sequence>MLVVPASVVSQCQLTPKSIVASILVSCPRHGKRRLVLCNADGSLQTTDTLNDVELVSAEHLFLQFIHLPSSAIAHSEACYTLLARTSVGAVALGTSNCHSSEFQWQNVYQDDELIWIETSATGFYGIHKDRSTISFDFISSVRDTTLYLPLKRTRAAPPITTTMNGSITQSLATYFSLPSEDGLWMGHDDGTVTFRCFQDGRQRDALVTLIPVGGPSILHASASRDP</sequence>
<keyword evidence="2" id="KW-1185">Reference proteome</keyword>
<reference evidence="1 2" key="1">
    <citation type="submission" date="2016-07" db="EMBL/GenBank/DDBJ databases">
        <title>Pervasive Adenine N6-methylation of Active Genes in Fungi.</title>
        <authorList>
            <consortium name="DOE Joint Genome Institute"/>
            <person name="Mondo S.J."/>
            <person name="Dannebaum R.O."/>
            <person name="Kuo R.C."/>
            <person name="Labutti K."/>
            <person name="Haridas S."/>
            <person name="Kuo A."/>
            <person name="Salamov A."/>
            <person name="Ahrendt S.R."/>
            <person name="Lipzen A."/>
            <person name="Sullivan W."/>
            <person name="Andreopoulos W.B."/>
            <person name="Clum A."/>
            <person name="Lindquist E."/>
            <person name="Daum C."/>
            <person name="Ramamoorthy G.K."/>
            <person name="Gryganskyi A."/>
            <person name="Culley D."/>
            <person name="Magnuson J.K."/>
            <person name="James T.Y."/>
            <person name="O'Malley M.A."/>
            <person name="Stajich J.E."/>
            <person name="Spatafora J.W."/>
            <person name="Visel A."/>
            <person name="Grigoriev I.V."/>
        </authorList>
    </citation>
    <scope>NUCLEOTIDE SEQUENCE [LARGE SCALE GENOMIC DNA]</scope>
    <source>
        <strain evidence="1 2">NRRL 2496</strain>
    </source>
</reference>
<gene>
    <name evidence="1" type="ORF">BCR43DRAFT_487949</name>
</gene>
<dbReference type="Proteomes" id="UP000242180">
    <property type="component" value="Unassembled WGS sequence"/>
</dbReference>
<comment type="caution">
    <text evidence="1">The sequence shown here is derived from an EMBL/GenBank/DDBJ whole genome shotgun (WGS) entry which is preliminary data.</text>
</comment>
<name>A0A1X2HJA3_SYNRA</name>
<protein>
    <submittedName>
        <fullName evidence="1">Uncharacterized protein</fullName>
    </submittedName>
</protein>